<dbReference type="AlphaFoldDB" id="A0A0P7YHT8"/>
<dbReference type="GO" id="GO:0005576">
    <property type="term" value="C:extracellular region"/>
    <property type="evidence" value="ECO:0007669"/>
    <property type="project" value="TreeGrafter"/>
</dbReference>
<name>A0A0P7YHT8_9RHOB</name>
<proteinExistence type="inferred from homology"/>
<keyword evidence="5" id="KW-0378">Hydrolase</keyword>
<dbReference type="EMBL" id="FBYC01000004">
    <property type="protein sequence ID" value="CUX81133.1"/>
    <property type="molecule type" value="Genomic_DNA"/>
</dbReference>
<dbReference type="Gene3D" id="2.40.440.10">
    <property type="entry name" value="L,D-transpeptidase catalytic domain-like"/>
    <property type="match status" value="1"/>
</dbReference>
<evidence type="ECO:0000256" key="3">
    <source>
        <dbReference type="ARBA" id="ARBA00022676"/>
    </source>
</evidence>
<dbReference type="STRING" id="1666912.Ga0058931_1572"/>
<keyword evidence="12" id="KW-0449">Lipoprotein</keyword>
<dbReference type="GO" id="GO:0016757">
    <property type="term" value="F:glycosyltransferase activity"/>
    <property type="evidence" value="ECO:0007669"/>
    <property type="project" value="UniProtKB-KW"/>
</dbReference>
<keyword evidence="10" id="KW-0732">Signal</keyword>
<reference evidence="13 14" key="1">
    <citation type="submission" date="2015-09" db="EMBL/GenBank/DDBJ databases">
        <title>Identification and resolution of microdiversity through metagenomic sequencing of parallel consortia.</title>
        <authorList>
            <person name="Nelson W.C."/>
            <person name="Romine M.F."/>
            <person name="Lindemann S.R."/>
        </authorList>
    </citation>
    <scope>NUCLEOTIDE SEQUENCE [LARGE SCALE GENOMIC DNA]</scope>
    <source>
        <strain evidence="13">HL-91</strain>
    </source>
</reference>
<evidence type="ECO:0000313" key="14">
    <source>
        <dbReference type="Proteomes" id="UP000050413"/>
    </source>
</evidence>
<dbReference type="EMBL" id="LJSG01000020">
    <property type="protein sequence ID" value="KPP90028.1"/>
    <property type="molecule type" value="Genomic_DNA"/>
</dbReference>
<evidence type="ECO:0000256" key="6">
    <source>
        <dbReference type="ARBA" id="ARBA00022960"/>
    </source>
</evidence>
<dbReference type="InterPro" id="IPR038063">
    <property type="entry name" value="Transpep_catalytic_dom"/>
</dbReference>
<dbReference type="PROSITE" id="PS51257">
    <property type="entry name" value="PROKAR_LIPOPROTEIN"/>
    <property type="match status" value="1"/>
</dbReference>
<feature type="chain" id="PRO_5010274035" evidence="10">
    <location>
        <begin position="21"/>
        <end position="235"/>
    </location>
</feature>
<dbReference type="RefSeq" id="WP_072245850.1">
    <property type="nucleotide sequence ID" value="NZ_FBYC01000004.1"/>
</dbReference>
<dbReference type="FunFam" id="2.40.440.10:FF:000002">
    <property type="entry name" value="L,D-transpeptidase ErfK/SrfK"/>
    <property type="match status" value="1"/>
</dbReference>
<keyword evidence="8 9" id="KW-0961">Cell wall biogenesis/degradation</keyword>
<keyword evidence="4" id="KW-0808">Transferase</keyword>
<keyword evidence="15" id="KW-1185">Reference proteome</keyword>
<protein>
    <submittedName>
        <fullName evidence="12">Lipoprotein-anchoring transpeptidase ErfK/SrfK</fullName>
    </submittedName>
</protein>
<comment type="caution">
    <text evidence="13">The sequence shown here is derived from an EMBL/GenBank/DDBJ whole genome shotgun (WGS) entry which is preliminary data.</text>
</comment>
<dbReference type="Pfam" id="PF03734">
    <property type="entry name" value="YkuD"/>
    <property type="match status" value="1"/>
</dbReference>
<feature type="active site" description="Proton donor/acceptor" evidence="9">
    <location>
        <position position="195"/>
    </location>
</feature>
<sequence>MKFISRRGFIASATSALALAGCQTTTHSGTTTRTTSDGRPIATTRAEPLNAVAARYGIEPVDYAARPDGPHEMQAAGVSMLAPEHHRQVVPYTGPHKPGTIVIDNGKRQLFLILEGGHALRYGISVGREGFTWRGAGTIYRRAHWPTWTPTANMIRRDPALRQYAGGYPPGPSNPLGARALYLMTGGADRGYRIHGTPEWWLIGKYVSSGCIRMINQDVADLYDRVPTGTRVITL</sequence>
<evidence type="ECO:0000256" key="8">
    <source>
        <dbReference type="ARBA" id="ARBA00023316"/>
    </source>
</evidence>
<evidence type="ECO:0000256" key="5">
    <source>
        <dbReference type="ARBA" id="ARBA00022801"/>
    </source>
</evidence>
<feature type="active site" description="Nucleophile" evidence="9">
    <location>
        <position position="211"/>
    </location>
</feature>
<dbReference type="InterPro" id="IPR050979">
    <property type="entry name" value="LD-transpeptidase"/>
</dbReference>
<evidence type="ECO:0000256" key="2">
    <source>
        <dbReference type="ARBA" id="ARBA00005992"/>
    </source>
</evidence>
<dbReference type="GO" id="GO:0008360">
    <property type="term" value="P:regulation of cell shape"/>
    <property type="evidence" value="ECO:0007669"/>
    <property type="project" value="UniProtKB-UniRule"/>
</dbReference>
<organism evidence="13 14">
    <name type="scientific">Roseibaca calidilacus</name>
    <dbReference type="NCBI Taxonomy" id="1666912"/>
    <lineage>
        <taxon>Bacteria</taxon>
        <taxon>Pseudomonadati</taxon>
        <taxon>Pseudomonadota</taxon>
        <taxon>Alphaproteobacteria</taxon>
        <taxon>Rhodobacterales</taxon>
        <taxon>Paracoccaceae</taxon>
        <taxon>Roseinatronobacter</taxon>
    </lineage>
</organism>
<dbReference type="PROSITE" id="PS52029">
    <property type="entry name" value="LD_TPASE"/>
    <property type="match status" value="1"/>
</dbReference>
<evidence type="ECO:0000256" key="10">
    <source>
        <dbReference type="SAM" id="SignalP"/>
    </source>
</evidence>
<dbReference type="Proteomes" id="UP000182045">
    <property type="component" value="Unassembled WGS sequence"/>
</dbReference>
<evidence type="ECO:0000313" key="15">
    <source>
        <dbReference type="Proteomes" id="UP000182045"/>
    </source>
</evidence>
<evidence type="ECO:0000259" key="11">
    <source>
        <dbReference type="PROSITE" id="PS52029"/>
    </source>
</evidence>
<feature type="domain" description="L,D-TPase catalytic" evidence="11">
    <location>
        <begin position="99"/>
        <end position="235"/>
    </location>
</feature>
<gene>
    <name evidence="12" type="ORF">Ga0058931_1572</name>
    <name evidence="13" type="ORF">HLUCCA05_07640</name>
</gene>
<reference evidence="12 15" key="2">
    <citation type="submission" date="2016-01" db="EMBL/GenBank/DDBJ databases">
        <authorList>
            <person name="Varghese N."/>
        </authorList>
    </citation>
    <scope>NUCLEOTIDE SEQUENCE [LARGE SCALE GENOMIC DNA]</scope>
    <source>
        <strain evidence="12 15">HL-91</strain>
    </source>
</reference>
<keyword evidence="6 9" id="KW-0133">Cell shape</keyword>
<evidence type="ECO:0000256" key="9">
    <source>
        <dbReference type="PROSITE-ProRule" id="PRU01373"/>
    </source>
</evidence>
<evidence type="ECO:0000256" key="1">
    <source>
        <dbReference type="ARBA" id="ARBA00004752"/>
    </source>
</evidence>
<keyword evidence="7 9" id="KW-0573">Peptidoglycan synthesis</keyword>
<dbReference type="InterPro" id="IPR005490">
    <property type="entry name" value="LD_TPept_cat_dom"/>
</dbReference>
<accession>A0A0P7YHT8</accession>
<evidence type="ECO:0000256" key="7">
    <source>
        <dbReference type="ARBA" id="ARBA00022984"/>
    </source>
</evidence>
<dbReference type="Proteomes" id="UP000050413">
    <property type="component" value="Unassembled WGS sequence"/>
</dbReference>
<evidence type="ECO:0000313" key="12">
    <source>
        <dbReference type="EMBL" id="CUX81133.1"/>
    </source>
</evidence>
<dbReference type="GO" id="GO:0071555">
    <property type="term" value="P:cell wall organization"/>
    <property type="evidence" value="ECO:0007669"/>
    <property type="project" value="UniProtKB-UniRule"/>
</dbReference>
<dbReference type="PANTHER" id="PTHR30582">
    <property type="entry name" value="L,D-TRANSPEPTIDASE"/>
    <property type="match status" value="1"/>
</dbReference>
<comment type="pathway">
    <text evidence="1 9">Cell wall biogenesis; peptidoglycan biosynthesis.</text>
</comment>
<keyword evidence="3" id="KW-0328">Glycosyltransferase</keyword>
<evidence type="ECO:0000256" key="4">
    <source>
        <dbReference type="ARBA" id="ARBA00022679"/>
    </source>
</evidence>
<dbReference type="GO" id="GO:0018104">
    <property type="term" value="P:peptidoglycan-protein cross-linking"/>
    <property type="evidence" value="ECO:0007669"/>
    <property type="project" value="TreeGrafter"/>
</dbReference>
<feature type="signal peptide" evidence="10">
    <location>
        <begin position="1"/>
        <end position="20"/>
    </location>
</feature>
<comment type="similarity">
    <text evidence="2">Belongs to the YkuD family.</text>
</comment>
<dbReference type="GO" id="GO:0071972">
    <property type="term" value="F:peptidoglycan L,D-transpeptidase activity"/>
    <property type="evidence" value="ECO:0007669"/>
    <property type="project" value="TreeGrafter"/>
</dbReference>
<dbReference type="SUPFAM" id="SSF141523">
    <property type="entry name" value="L,D-transpeptidase catalytic domain-like"/>
    <property type="match status" value="1"/>
</dbReference>
<dbReference type="PANTHER" id="PTHR30582:SF24">
    <property type="entry name" value="L,D-TRANSPEPTIDASE ERFK_SRFK-RELATED"/>
    <property type="match status" value="1"/>
</dbReference>
<dbReference type="UniPathway" id="UPA00219"/>
<evidence type="ECO:0000313" key="13">
    <source>
        <dbReference type="EMBL" id="KPP90028.1"/>
    </source>
</evidence>
<dbReference type="CDD" id="cd16913">
    <property type="entry name" value="YkuD_like"/>
    <property type="match status" value="1"/>
</dbReference>